<dbReference type="PANTHER" id="PTHR42721">
    <property type="entry name" value="SUGAR HYDROLASE-RELATED"/>
    <property type="match status" value="1"/>
</dbReference>
<evidence type="ECO:0000313" key="1">
    <source>
        <dbReference type="EMBL" id="GFQ08290.1"/>
    </source>
</evidence>
<dbReference type="GO" id="GO:0045493">
    <property type="term" value="P:xylan catabolic process"/>
    <property type="evidence" value="ECO:0007669"/>
    <property type="project" value="InterPro"/>
</dbReference>
<dbReference type="InterPro" id="IPR036962">
    <property type="entry name" value="Glyco_hydro_3_N_sf"/>
</dbReference>
<accession>A0A830DAR4</accession>
<gene>
    <name evidence="1" type="ORF">PHJA_002973000</name>
</gene>
<name>A0A830DAR4_9LAMI</name>
<dbReference type="AlphaFoldDB" id="A0A830DAR4"/>
<dbReference type="Gene3D" id="3.20.20.300">
    <property type="entry name" value="Glycoside hydrolase, family 3, N-terminal domain"/>
    <property type="match status" value="1"/>
</dbReference>
<dbReference type="PANTHER" id="PTHR42721:SF1">
    <property type="entry name" value="BETA-D-XYLOSIDASE 6-RELATED"/>
    <property type="match status" value="1"/>
</dbReference>
<dbReference type="EMBL" id="BMAC01004306">
    <property type="protein sequence ID" value="GFQ08290.1"/>
    <property type="molecule type" value="Genomic_DNA"/>
</dbReference>
<proteinExistence type="predicted"/>
<organism evidence="1 2">
    <name type="scientific">Phtheirospermum japonicum</name>
    <dbReference type="NCBI Taxonomy" id="374723"/>
    <lineage>
        <taxon>Eukaryota</taxon>
        <taxon>Viridiplantae</taxon>
        <taxon>Streptophyta</taxon>
        <taxon>Embryophyta</taxon>
        <taxon>Tracheophyta</taxon>
        <taxon>Spermatophyta</taxon>
        <taxon>Magnoliopsida</taxon>
        <taxon>eudicotyledons</taxon>
        <taxon>Gunneridae</taxon>
        <taxon>Pentapetalae</taxon>
        <taxon>asterids</taxon>
        <taxon>lamiids</taxon>
        <taxon>Lamiales</taxon>
        <taxon>Orobanchaceae</taxon>
        <taxon>Orobanchaceae incertae sedis</taxon>
        <taxon>Phtheirospermum</taxon>
    </lineage>
</organism>
<dbReference type="OrthoDB" id="47059at2759"/>
<dbReference type="Proteomes" id="UP000653305">
    <property type="component" value="Unassembled WGS sequence"/>
</dbReference>
<evidence type="ECO:0000313" key="2">
    <source>
        <dbReference type="Proteomes" id="UP000653305"/>
    </source>
</evidence>
<dbReference type="GO" id="GO:0009044">
    <property type="term" value="F:xylan 1,4-beta-xylosidase activity"/>
    <property type="evidence" value="ECO:0007669"/>
    <property type="project" value="InterPro"/>
</dbReference>
<dbReference type="InterPro" id="IPR044993">
    <property type="entry name" value="BXL"/>
</dbReference>
<comment type="caution">
    <text evidence="1">The sequence shown here is derived from an EMBL/GenBank/DDBJ whole genome shotgun (WGS) entry which is preliminary data.</text>
</comment>
<sequence length="112" mass="12162">ITTRTRAQSLICLLSVDEKIQQRSNYASAVPRFGIPPYEWWSEYLQGIGANGAGVSFDGPVKSATGFPQVILSAGNLQSKPMVGGGPRAGWRRRHGLGQARLKFWEICTAGN</sequence>
<reference evidence="1" key="1">
    <citation type="submission" date="2020-07" db="EMBL/GenBank/DDBJ databases">
        <title>Ethylene signaling mediates host invasion by parasitic plants.</title>
        <authorList>
            <person name="Yoshida S."/>
        </authorList>
    </citation>
    <scope>NUCLEOTIDE SEQUENCE</scope>
    <source>
        <strain evidence="1">Okayama</strain>
    </source>
</reference>
<feature type="non-terminal residue" evidence="1">
    <location>
        <position position="1"/>
    </location>
</feature>
<keyword evidence="2" id="KW-1185">Reference proteome</keyword>
<protein>
    <submittedName>
        <fullName evidence="1">Probable beta-d-xylosidase 6</fullName>
    </submittedName>
</protein>
<dbReference type="GO" id="GO:0046556">
    <property type="term" value="F:alpha-L-arabinofuranosidase activity"/>
    <property type="evidence" value="ECO:0007669"/>
    <property type="project" value="TreeGrafter"/>
</dbReference>
<dbReference type="GO" id="GO:0031222">
    <property type="term" value="P:arabinan catabolic process"/>
    <property type="evidence" value="ECO:0007669"/>
    <property type="project" value="TreeGrafter"/>
</dbReference>